<dbReference type="PANTHER" id="PTHR15537">
    <property type="entry name" value="F-BOX ONLY PROTEIN 7"/>
    <property type="match status" value="1"/>
</dbReference>
<dbReference type="AlphaFoldDB" id="A0AAV2ANL2"/>
<dbReference type="SUPFAM" id="SSF81383">
    <property type="entry name" value="F-box domain"/>
    <property type="match status" value="1"/>
</dbReference>
<evidence type="ECO:0000313" key="2">
    <source>
        <dbReference type="EMBL" id="CAL1284674.1"/>
    </source>
</evidence>
<dbReference type="InterPro" id="IPR001810">
    <property type="entry name" value="F-box_dom"/>
</dbReference>
<evidence type="ECO:0000313" key="3">
    <source>
        <dbReference type="Proteomes" id="UP001497382"/>
    </source>
</evidence>
<dbReference type="GO" id="GO:0019901">
    <property type="term" value="F:protein kinase binding"/>
    <property type="evidence" value="ECO:0007669"/>
    <property type="project" value="InterPro"/>
</dbReference>
<feature type="domain" description="F-box" evidence="1">
    <location>
        <begin position="166"/>
        <end position="212"/>
    </location>
</feature>
<dbReference type="InterPro" id="IPR047118">
    <property type="entry name" value="Fbxo7"/>
</dbReference>
<dbReference type="Gene3D" id="1.20.1280.50">
    <property type="match status" value="1"/>
</dbReference>
<name>A0AAV2ANL2_9ARAC</name>
<accession>A0AAV2ANL2</accession>
<comment type="caution">
    <text evidence="2">The sequence shown here is derived from an EMBL/GenBank/DDBJ whole genome shotgun (WGS) entry which is preliminary data.</text>
</comment>
<dbReference type="Proteomes" id="UP001497382">
    <property type="component" value="Unassembled WGS sequence"/>
</dbReference>
<keyword evidence="3" id="KW-1185">Reference proteome</keyword>
<reference evidence="2 3" key="1">
    <citation type="submission" date="2024-04" db="EMBL/GenBank/DDBJ databases">
        <authorList>
            <person name="Rising A."/>
            <person name="Reimegard J."/>
            <person name="Sonavane S."/>
            <person name="Akerstrom W."/>
            <person name="Nylinder S."/>
            <person name="Hedman E."/>
            <person name="Kallberg Y."/>
        </authorList>
    </citation>
    <scope>NUCLEOTIDE SEQUENCE [LARGE SCALE GENOMIC DNA]</scope>
</reference>
<dbReference type="InterPro" id="IPR036047">
    <property type="entry name" value="F-box-like_dom_sf"/>
</dbReference>
<dbReference type="PANTHER" id="PTHR15537:SF2">
    <property type="entry name" value="F-BOX ONLY PROTEIN 7"/>
    <property type="match status" value="1"/>
</dbReference>
<sequence length="275" mass="31594">MNQMTDNAVINEEGTFPKNFLQLLSQTEIQNGTEGLIVLLHSYLLEVGFIPKDMKSDVYTCMPDNWKSNGIFKIQFLHPVVPDVFSWVTWIPLYGNLITQGTVESKESENTVHFTLPSKNFINSQADISDHQSLFCKTKDLCILFKDEFCYPLLALLEESANCKPCFGLSGLIDELKFLIMTYLPVEAVVSLSSVNKNFHNQANSTYLWRYLYIRDYGPKDPVPDSSTERDWKEIWIQPFSKLFLFCVPVFVLPTGYFLEENISIWGDFGNFNEA</sequence>
<dbReference type="GO" id="GO:1903599">
    <property type="term" value="P:positive regulation of autophagy of mitochondrion"/>
    <property type="evidence" value="ECO:0007669"/>
    <property type="project" value="TreeGrafter"/>
</dbReference>
<gene>
    <name evidence="2" type="ORF">LARSCL_LOCUS13280</name>
</gene>
<protein>
    <recommendedName>
        <fullName evidence="1">F-box domain-containing protein</fullName>
    </recommendedName>
</protein>
<dbReference type="Pfam" id="PF12937">
    <property type="entry name" value="F-box-like"/>
    <property type="match status" value="1"/>
</dbReference>
<evidence type="ECO:0000259" key="1">
    <source>
        <dbReference type="PROSITE" id="PS50181"/>
    </source>
</evidence>
<dbReference type="Gene3D" id="3.40.1000.30">
    <property type="match status" value="1"/>
</dbReference>
<dbReference type="PROSITE" id="PS50181">
    <property type="entry name" value="FBOX"/>
    <property type="match status" value="1"/>
</dbReference>
<organism evidence="2 3">
    <name type="scientific">Larinioides sclopetarius</name>
    <dbReference type="NCBI Taxonomy" id="280406"/>
    <lineage>
        <taxon>Eukaryota</taxon>
        <taxon>Metazoa</taxon>
        <taxon>Ecdysozoa</taxon>
        <taxon>Arthropoda</taxon>
        <taxon>Chelicerata</taxon>
        <taxon>Arachnida</taxon>
        <taxon>Araneae</taxon>
        <taxon>Araneomorphae</taxon>
        <taxon>Entelegynae</taxon>
        <taxon>Araneoidea</taxon>
        <taxon>Araneidae</taxon>
        <taxon>Larinioides</taxon>
    </lineage>
</organism>
<proteinExistence type="predicted"/>
<dbReference type="EMBL" id="CAXIEN010000182">
    <property type="protein sequence ID" value="CAL1284674.1"/>
    <property type="molecule type" value="Genomic_DNA"/>
</dbReference>